<sequence>MDAERDTDGTTDAYEGDHTPADGAGTDGEDGKPDTGPGNRLAIIRRNPAPVRVYPRRDTDSHRGLIQLVRSDLYSRQIEPSPHFSISSSSCLQPQ</sequence>
<dbReference type="Proteomes" id="UP000192666">
    <property type="component" value="Unassembled WGS sequence"/>
</dbReference>
<dbReference type="EMBL" id="NAQA01000001">
    <property type="protein sequence ID" value="OQM51692.1"/>
    <property type="molecule type" value="Genomic_DNA"/>
</dbReference>
<name>A0A1V8PSI2_9BIFI</name>
<protein>
    <submittedName>
        <fullName evidence="2">Uncharacterized protein</fullName>
    </submittedName>
</protein>
<proteinExistence type="predicted"/>
<evidence type="ECO:0000256" key="1">
    <source>
        <dbReference type="SAM" id="MobiDB-lite"/>
    </source>
</evidence>
<feature type="region of interest" description="Disordered" evidence="1">
    <location>
        <begin position="1"/>
        <end position="61"/>
    </location>
</feature>
<reference evidence="2 3" key="1">
    <citation type="submission" date="2017-03" db="EMBL/GenBank/DDBJ databases">
        <title>Maternal inheritance of bifidobacteria.</title>
        <authorList>
            <person name="Lugli G.A."/>
            <person name="Duranti S."/>
            <person name="Milani C."/>
            <person name="Mancabelli L."/>
        </authorList>
    </citation>
    <scope>NUCLEOTIDE SEQUENCE [LARGE SCALE GENOMIC DNA]</scope>
    <source>
        <strain evidence="2 3">1899B</strain>
    </source>
</reference>
<evidence type="ECO:0000313" key="3">
    <source>
        <dbReference type="Proteomes" id="UP000192666"/>
    </source>
</evidence>
<organism evidence="2 3">
    <name type="scientific">Bifidobacterium catenulatum</name>
    <dbReference type="NCBI Taxonomy" id="1686"/>
    <lineage>
        <taxon>Bacteria</taxon>
        <taxon>Bacillati</taxon>
        <taxon>Actinomycetota</taxon>
        <taxon>Actinomycetes</taxon>
        <taxon>Bifidobacteriales</taxon>
        <taxon>Bifidobacteriaceae</taxon>
        <taxon>Bifidobacterium</taxon>
    </lineage>
</organism>
<accession>A0A1V8PSI2</accession>
<comment type="caution">
    <text evidence="2">The sequence shown here is derived from an EMBL/GenBank/DDBJ whole genome shotgun (WGS) entry which is preliminary data.</text>
</comment>
<evidence type="ECO:0000313" key="2">
    <source>
        <dbReference type="EMBL" id="OQM51692.1"/>
    </source>
</evidence>
<gene>
    <name evidence="2" type="ORF">B5782_0038</name>
</gene>
<dbReference type="AlphaFoldDB" id="A0A1V8PSI2"/>